<keyword evidence="4" id="KW-0496">Mitochondrion</keyword>
<evidence type="ECO:0000256" key="2">
    <source>
        <dbReference type="ARBA" id="ARBA00009116"/>
    </source>
</evidence>
<dbReference type="InParanoid" id="A0A409VA52"/>
<accession>A0A409VA52</accession>
<evidence type="ECO:0000256" key="1">
    <source>
        <dbReference type="ARBA" id="ARBA00004173"/>
    </source>
</evidence>
<organism evidence="6 7">
    <name type="scientific">Panaeolus cyanescens</name>
    <dbReference type="NCBI Taxonomy" id="181874"/>
    <lineage>
        <taxon>Eukaryota</taxon>
        <taxon>Fungi</taxon>
        <taxon>Dikarya</taxon>
        <taxon>Basidiomycota</taxon>
        <taxon>Agaricomycotina</taxon>
        <taxon>Agaricomycetes</taxon>
        <taxon>Agaricomycetidae</taxon>
        <taxon>Agaricales</taxon>
        <taxon>Agaricineae</taxon>
        <taxon>Galeropsidaceae</taxon>
        <taxon>Panaeolus</taxon>
    </lineage>
</organism>
<keyword evidence="3" id="KW-0809">Transit peptide</keyword>
<feature type="compositionally biased region" description="Basic and acidic residues" evidence="5">
    <location>
        <begin position="70"/>
        <end position="86"/>
    </location>
</feature>
<evidence type="ECO:0000313" key="6">
    <source>
        <dbReference type="EMBL" id="PPQ63704.1"/>
    </source>
</evidence>
<proteinExistence type="inferred from homology"/>
<dbReference type="GO" id="GO:0033615">
    <property type="term" value="P:mitochondrial proton-transporting ATP synthase complex assembly"/>
    <property type="evidence" value="ECO:0007669"/>
    <property type="project" value="TreeGrafter"/>
</dbReference>
<dbReference type="OrthoDB" id="16535at2759"/>
<dbReference type="STRING" id="181874.A0A409VA52"/>
<dbReference type="PANTHER" id="PTHR13126">
    <property type="entry name" value="CHAPERONE ATP11"/>
    <property type="match status" value="1"/>
</dbReference>
<evidence type="ECO:0000256" key="3">
    <source>
        <dbReference type="ARBA" id="ARBA00022946"/>
    </source>
</evidence>
<comment type="subcellular location">
    <subcellularLocation>
        <location evidence="1">Mitochondrion</location>
    </subcellularLocation>
</comment>
<comment type="similarity">
    <text evidence="2">Belongs to the ATP11 family.</text>
</comment>
<dbReference type="AlphaFoldDB" id="A0A409VA52"/>
<sequence length="363" mass="40421">MSWSARLLNVTPRLPGSARAGVHRRATRLPFRLISTDLSNTSSLQARYAQRLEQLAKERGVSVNELLEKAKEEEATRRAEEAEKLKSALKPKLTETSAHSSANSSASTHQTAPSGERKDAAPYKPLSSFLNLSRIQSTPHTAEQISGLWVAYHSSRSGGTGRGYVCATIPLDVYRKLEATGSKYRSFVVPVARMQKDATTGEEKTSHEFFYLQWDFHPPPVVPSAEQDPFIKPSTSTGSNPRISTVIYTPLDEYKRRGSFATPYLILTLYTDLVTTHGVVLLRGEITPSAAAATVDSSDRYLLSQQDAQSLLVSLQQFYLWTHDSSKKESTEAMSLLETFHEKPEEFKWEDLIKVSDASNPIR</sequence>
<dbReference type="GO" id="GO:0005739">
    <property type="term" value="C:mitochondrion"/>
    <property type="evidence" value="ECO:0007669"/>
    <property type="project" value="UniProtKB-SubCell"/>
</dbReference>
<feature type="compositionally biased region" description="Low complexity" evidence="5">
    <location>
        <begin position="94"/>
        <end position="112"/>
    </location>
</feature>
<evidence type="ECO:0000313" key="7">
    <source>
        <dbReference type="Proteomes" id="UP000284842"/>
    </source>
</evidence>
<dbReference type="Proteomes" id="UP000284842">
    <property type="component" value="Unassembled WGS sequence"/>
</dbReference>
<dbReference type="InterPro" id="IPR010591">
    <property type="entry name" value="ATP11"/>
</dbReference>
<evidence type="ECO:0008006" key="8">
    <source>
        <dbReference type="Google" id="ProtNLM"/>
    </source>
</evidence>
<dbReference type="EMBL" id="NHTK01006113">
    <property type="protein sequence ID" value="PPQ63704.1"/>
    <property type="molecule type" value="Genomic_DNA"/>
</dbReference>
<dbReference type="Pfam" id="PF06644">
    <property type="entry name" value="ATP11"/>
    <property type="match status" value="1"/>
</dbReference>
<gene>
    <name evidence="6" type="ORF">CVT24_004284</name>
</gene>
<protein>
    <recommendedName>
        <fullName evidence="8">ATP11-domain-containing protein</fullName>
    </recommendedName>
</protein>
<comment type="caution">
    <text evidence="6">The sequence shown here is derived from an EMBL/GenBank/DDBJ whole genome shotgun (WGS) entry which is preliminary data.</text>
</comment>
<feature type="region of interest" description="Disordered" evidence="5">
    <location>
        <begin position="70"/>
        <end position="121"/>
    </location>
</feature>
<keyword evidence="7" id="KW-1185">Reference proteome</keyword>
<dbReference type="FunCoup" id="A0A409VA52">
    <property type="interactions" value="209"/>
</dbReference>
<evidence type="ECO:0000256" key="4">
    <source>
        <dbReference type="ARBA" id="ARBA00023128"/>
    </source>
</evidence>
<reference evidence="6 7" key="1">
    <citation type="journal article" date="2018" name="Evol. Lett.">
        <title>Horizontal gene cluster transfer increased hallucinogenic mushroom diversity.</title>
        <authorList>
            <person name="Reynolds H.T."/>
            <person name="Vijayakumar V."/>
            <person name="Gluck-Thaler E."/>
            <person name="Korotkin H.B."/>
            <person name="Matheny P.B."/>
            <person name="Slot J.C."/>
        </authorList>
    </citation>
    <scope>NUCLEOTIDE SEQUENCE [LARGE SCALE GENOMIC DNA]</scope>
    <source>
        <strain evidence="6 7">2629</strain>
    </source>
</reference>
<name>A0A409VA52_9AGAR</name>
<dbReference type="PANTHER" id="PTHR13126:SF0">
    <property type="entry name" value="ATP SYNTHASE MITOCHONDRIAL F1 COMPLEX ASSEMBLY FACTOR 1"/>
    <property type="match status" value="1"/>
</dbReference>
<evidence type="ECO:0000256" key="5">
    <source>
        <dbReference type="SAM" id="MobiDB-lite"/>
    </source>
</evidence>